<reference evidence="2 3" key="1">
    <citation type="submission" date="2019-11" db="EMBL/GenBank/DDBJ databases">
        <title>Green- and brown-colored morphotypes of Chlorobia in the stratified aquatic ecosystems of Kandalaksha Gulf (White Sea): A model for study of the accessory genome evolution.</title>
        <authorList>
            <person name="Grouzdev D.S."/>
        </authorList>
    </citation>
    <scope>NUCLEOTIDE SEQUENCE [LARGE SCALE GENOMIC DNA]</scope>
    <source>
        <strain evidence="2 3">ZM</strain>
    </source>
</reference>
<dbReference type="Gene3D" id="3.30.420.10">
    <property type="entry name" value="Ribonuclease H-like superfamily/Ribonuclease H"/>
    <property type="match status" value="1"/>
</dbReference>
<dbReference type="InterPro" id="IPR001584">
    <property type="entry name" value="Integrase_cat-core"/>
</dbReference>
<sequence length="371" mass="43252">MKKSRFSEEQITFALRQAEAGVKVKEVCRQLGVSEPTFYNWKAKFGGMGVTELRRLRLLEQENAHLKKLVADLSLDRQMLQDVIKKKAVKPAVKKELVKYMTVAYQVSIKKACAALPMHRSALYYKPHKRDEALLVMRMREIAYTRIRFGFERIVLTLRREGFTDNHKRLRRIYREQGLNLRTKRPSRNRSRQHRVEKVEAVRANQTWSMDFVADQLFDGRKFRILTIVDNFSKKCPGLFAGQSIKGADVVNFLETAVAREGAIPERIQVDNGSEFISKELDRWAYENKVVLAFSRPGKPTDNPYIESFNGKFRDECLSTHWFNSLDDVRGKIEEWRNDYNGFRPHYSLSGLTPNEFLALQQNRPEALVSR</sequence>
<dbReference type="Pfam" id="PF13683">
    <property type="entry name" value="rve_3"/>
    <property type="match status" value="1"/>
</dbReference>
<gene>
    <name evidence="2" type="ORF">GJ685_09985</name>
</gene>
<dbReference type="Pfam" id="PF13276">
    <property type="entry name" value="HTH_21"/>
    <property type="match status" value="1"/>
</dbReference>
<name>A0ABW9UQQ0_CHLPH</name>
<accession>A0ABW9UQQ0</accession>
<dbReference type="InterPro" id="IPR048020">
    <property type="entry name" value="Transpos_IS3"/>
</dbReference>
<dbReference type="Proteomes" id="UP000489351">
    <property type="component" value="Unassembled WGS sequence"/>
</dbReference>
<dbReference type="SUPFAM" id="SSF53098">
    <property type="entry name" value="Ribonuclease H-like"/>
    <property type="match status" value="1"/>
</dbReference>
<evidence type="ECO:0000313" key="2">
    <source>
        <dbReference type="EMBL" id="MWV55368.1"/>
    </source>
</evidence>
<dbReference type="InterPro" id="IPR012337">
    <property type="entry name" value="RNaseH-like_sf"/>
</dbReference>
<dbReference type="EMBL" id="WUBZ01000140">
    <property type="protein sequence ID" value="MWV55368.1"/>
    <property type="molecule type" value="Genomic_DNA"/>
</dbReference>
<organism evidence="2 3">
    <name type="scientific">Chlorobium phaeovibrioides</name>
    <dbReference type="NCBI Taxonomy" id="1094"/>
    <lineage>
        <taxon>Bacteria</taxon>
        <taxon>Pseudomonadati</taxon>
        <taxon>Chlorobiota</taxon>
        <taxon>Chlorobiia</taxon>
        <taxon>Chlorobiales</taxon>
        <taxon>Chlorobiaceae</taxon>
        <taxon>Chlorobium/Pelodictyon group</taxon>
        <taxon>Chlorobium</taxon>
    </lineage>
</organism>
<dbReference type="InterPro" id="IPR036397">
    <property type="entry name" value="RNaseH_sf"/>
</dbReference>
<evidence type="ECO:0000313" key="3">
    <source>
        <dbReference type="Proteomes" id="UP000489351"/>
    </source>
</evidence>
<dbReference type="PROSITE" id="PS50994">
    <property type="entry name" value="INTEGRASE"/>
    <property type="match status" value="1"/>
</dbReference>
<dbReference type="PANTHER" id="PTHR47515">
    <property type="entry name" value="LOW CALCIUM RESPONSE LOCUS PROTEIN T"/>
    <property type="match status" value="1"/>
</dbReference>
<keyword evidence="3" id="KW-1185">Reference proteome</keyword>
<dbReference type="InterPro" id="IPR002514">
    <property type="entry name" value="Transposase_8"/>
</dbReference>
<proteinExistence type="predicted"/>
<dbReference type="NCBIfam" id="NF033516">
    <property type="entry name" value="transpos_IS3"/>
    <property type="match status" value="1"/>
</dbReference>
<dbReference type="SUPFAM" id="SSF46689">
    <property type="entry name" value="Homeodomain-like"/>
    <property type="match status" value="1"/>
</dbReference>
<protein>
    <submittedName>
        <fullName evidence="2">IS3 family transposase</fullName>
    </submittedName>
</protein>
<evidence type="ECO:0000259" key="1">
    <source>
        <dbReference type="PROSITE" id="PS50994"/>
    </source>
</evidence>
<feature type="domain" description="Integrase catalytic" evidence="1">
    <location>
        <begin position="182"/>
        <end position="362"/>
    </location>
</feature>
<dbReference type="Pfam" id="PF01527">
    <property type="entry name" value="HTH_Tnp_1"/>
    <property type="match status" value="1"/>
</dbReference>
<comment type="caution">
    <text evidence="2">The sequence shown here is derived from an EMBL/GenBank/DDBJ whole genome shotgun (WGS) entry which is preliminary data.</text>
</comment>
<dbReference type="InterPro" id="IPR025948">
    <property type="entry name" value="HTH-like_dom"/>
</dbReference>
<dbReference type="InterPro" id="IPR009057">
    <property type="entry name" value="Homeodomain-like_sf"/>
</dbReference>
<dbReference type="PANTHER" id="PTHR47515:SF1">
    <property type="entry name" value="BLR2054 PROTEIN"/>
    <property type="match status" value="1"/>
</dbReference>